<accession>A0AA35M4Y5</accession>
<name>A0AA35M4Y5_9HYPO</name>
<organism evidence="3 4">
    <name type="scientific">Clonostachys chloroleuca</name>
    <dbReference type="NCBI Taxonomy" id="1926264"/>
    <lineage>
        <taxon>Eukaryota</taxon>
        <taxon>Fungi</taxon>
        <taxon>Dikarya</taxon>
        <taxon>Ascomycota</taxon>
        <taxon>Pezizomycotina</taxon>
        <taxon>Sordariomycetes</taxon>
        <taxon>Hypocreomycetidae</taxon>
        <taxon>Hypocreales</taxon>
        <taxon>Bionectriaceae</taxon>
        <taxon>Clonostachys</taxon>
    </lineage>
</organism>
<gene>
    <name evidence="3" type="ORF">CCHLO57077_00014883</name>
</gene>
<keyword evidence="4" id="KW-1185">Reference proteome</keyword>
<comment type="caution">
    <text evidence="3">The sequence shown here is derived from an EMBL/GenBank/DDBJ whole genome shotgun (WGS) entry which is preliminary data.</text>
</comment>
<dbReference type="PANTHER" id="PTHR22855:SF46">
    <property type="entry name" value="METHYLCROTONOYL-COA CARBOXYLASE"/>
    <property type="match status" value="1"/>
</dbReference>
<proteinExistence type="predicted"/>
<reference evidence="3" key="1">
    <citation type="submission" date="2023-01" db="EMBL/GenBank/DDBJ databases">
        <authorList>
            <person name="Piombo E."/>
        </authorList>
    </citation>
    <scope>NUCLEOTIDE SEQUENCE</scope>
</reference>
<dbReference type="Proteomes" id="UP001160390">
    <property type="component" value="Unassembled WGS sequence"/>
</dbReference>
<evidence type="ECO:0000259" key="2">
    <source>
        <dbReference type="Pfam" id="PF01039"/>
    </source>
</evidence>
<dbReference type="EMBL" id="CABFNP030001029">
    <property type="protein sequence ID" value="CAI6090595.1"/>
    <property type="molecule type" value="Genomic_DNA"/>
</dbReference>
<dbReference type="InterPro" id="IPR045190">
    <property type="entry name" value="MCCB/AccD1-like"/>
</dbReference>
<feature type="region of interest" description="Disordered" evidence="1">
    <location>
        <begin position="35"/>
        <end position="58"/>
    </location>
</feature>
<dbReference type="InterPro" id="IPR029045">
    <property type="entry name" value="ClpP/crotonase-like_dom_sf"/>
</dbReference>
<dbReference type="SUPFAM" id="SSF52096">
    <property type="entry name" value="ClpP/crotonase"/>
    <property type="match status" value="1"/>
</dbReference>
<evidence type="ECO:0000313" key="4">
    <source>
        <dbReference type="Proteomes" id="UP001160390"/>
    </source>
</evidence>
<dbReference type="Gene3D" id="3.90.226.10">
    <property type="entry name" value="2-enoyl-CoA Hydratase, Chain A, domain 1"/>
    <property type="match status" value="1"/>
</dbReference>
<dbReference type="PANTHER" id="PTHR22855">
    <property type="entry name" value="ACETYL, PROPIONYL, PYRUVATE, AND GLUTACONYL CARBOXYLASE-RELATED"/>
    <property type="match status" value="1"/>
</dbReference>
<dbReference type="AlphaFoldDB" id="A0AA35M4Y5"/>
<dbReference type="Pfam" id="PF01039">
    <property type="entry name" value="Carboxyl_trans"/>
    <property type="match status" value="1"/>
</dbReference>
<protein>
    <recommendedName>
        <fullName evidence="2">Acetyl-coenzyme A carboxylase carboxyl transferase subunit beta domain-containing protein</fullName>
    </recommendedName>
</protein>
<sequence>MDSAGADPRDLSTVGPLFIDLAEDMVDGSYSETGVDDDNPGIHFTEPEPSSSCAEGSHDLGNTLTYRVGHQDDEVDWARYTDVHQLFPSANPQSSYELHLLPPEIFRIGVVGNQTPVIHPDEASKGAQFIRLCNQGSIPIIYLHNVTGFMVGSKAEREAIIKKGA</sequence>
<dbReference type="InterPro" id="IPR034733">
    <property type="entry name" value="AcCoA_carboxyl_beta"/>
</dbReference>
<feature type="compositionally biased region" description="Polar residues" evidence="1">
    <location>
        <begin position="48"/>
        <end position="58"/>
    </location>
</feature>
<evidence type="ECO:0000256" key="1">
    <source>
        <dbReference type="SAM" id="MobiDB-lite"/>
    </source>
</evidence>
<evidence type="ECO:0000313" key="3">
    <source>
        <dbReference type="EMBL" id="CAI6090595.1"/>
    </source>
</evidence>
<feature type="domain" description="Acetyl-coenzyme A carboxylase carboxyl transferase subunit beta" evidence="2">
    <location>
        <begin position="108"/>
        <end position="165"/>
    </location>
</feature>